<dbReference type="Proteomes" id="UP000199021">
    <property type="component" value="Unassembled WGS sequence"/>
</dbReference>
<feature type="signal peptide" evidence="1">
    <location>
        <begin position="1"/>
        <end position="17"/>
    </location>
</feature>
<dbReference type="GO" id="GO:1904680">
    <property type="term" value="F:peptide transmembrane transporter activity"/>
    <property type="evidence" value="ECO:0007669"/>
    <property type="project" value="TreeGrafter"/>
</dbReference>
<evidence type="ECO:0000259" key="2">
    <source>
        <dbReference type="Pfam" id="PF00496"/>
    </source>
</evidence>
<proteinExistence type="predicted"/>
<evidence type="ECO:0000313" key="3">
    <source>
        <dbReference type="EMBL" id="SER24701.1"/>
    </source>
</evidence>
<feature type="domain" description="Solute-binding protein family 5" evidence="2">
    <location>
        <begin position="104"/>
        <end position="505"/>
    </location>
</feature>
<dbReference type="InterPro" id="IPR030678">
    <property type="entry name" value="Peptide/Ni-bd"/>
</dbReference>
<dbReference type="PIRSF" id="PIRSF002741">
    <property type="entry name" value="MppA"/>
    <property type="match status" value="1"/>
</dbReference>
<dbReference type="InterPro" id="IPR039424">
    <property type="entry name" value="SBP_5"/>
</dbReference>
<keyword evidence="4" id="KW-1185">Reference proteome</keyword>
<dbReference type="PANTHER" id="PTHR30290">
    <property type="entry name" value="PERIPLASMIC BINDING COMPONENT OF ABC TRANSPORTER"/>
    <property type="match status" value="1"/>
</dbReference>
<dbReference type="Pfam" id="PF00496">
    <property type="entry name" value="SBP_bac_5"/>
    <property type="match status" value="1"/>
</dbReference>
<sequence length="591" mass="65947">MFLRFFFCLLLAGGLFACKTDSAPTATDNDSDSPVISFKNTDNTARIALRVEPPGLNPVLSTQAASRYVGEMIFQTLNSMDPDNFEQVPLLASLPDITKEPGGGVSYSYLIDERATWPNGLPVTAADVIFSLKLVLNPLVASGAYRPYYDMVSSVVTSPNNERRFKVMCKRPYLIAQESLGSLVIYPEYAYDPDRLLRKIRLGDLTTDAGAERLAKNSEELKTFSEAFSDPDLANNPERIVGSGPYQLVSWEPGQQLTLDRREKYWGSKSRDNWLKAKPESIIFQIISDNGTMANAIRDEAVDVVVDMSVDQFKELRDDDYLNARYEFGTIQSLKYFGLLFNQQHPLFKDASTRRALTHLVDVDAIIDQLFPNGLANRVTGPVLPGKSYYNGDLPEIPYSPEKASELLKSAGWEDTNGDGTLDKEIDGSRQEFSFQFLIFPSPTSDAVGALVSEWMGEAGIEVEVVRQDFRALYGELNKGNFALAIIGQGFTPNPDEFTQVWASTSVPPNGTNRGGFASAEADKLINQIKVTLKESDRDPLYRRFQEILYENQPMIFLFSPADRVVVSKRFDFEPSSISPNVDFNALEKKE</sequence>
<dbReference type="EMBL" id="FOFB01000030">
    <property type="protein sequence ID" value="SER24701.1"/>
    <property type="molecule type" value="Genomic_DNA"/>
</dbReference>
<gene>
    <name evidence="3" type="ORF">SAMN05444359_13015</name>
</gene>
<dbReference type="GO" id="GO:0015833">
    <property type="term" value="P:peptide transport"/>
    <property type="evidence" value="ECO:0007669"/>
    <property type="project" value="TreeGrafter"/>
</dbReference>
<dbReference type="InterPro" id="IPR000914">
    <property type="entry name" value="SBP_5_dom"/>
</dbReference>
<dbReference type="GO" id="GO:0030288">
    <property type="term" value="C:outer membrane-bounded periplasmic space"/>
    <property type="evidence" value="ECO:0007669"/>
    <property type="project" value="UniProtKB-ARBA"/>
</dbReference>
<dbReference type="Gene3D" id="3.40.190.10">
    <property type="entry name" value="Periplasmic binding protein-like II"/>
    <property type="match status" value="1"/>
</dbReference>
<dbReference type="AlphaFoldDB" id="A0A1H9MMB9"/>
<dbReference type="STRING" id="478744.SAMN05444359_13015"/>
<keyword evidence="1" id="KW-0732">Signal</keyword>
<dbReference type="GO" id="GO:0043190">
    <property type="term" value="C:ATP-binding cassette (ABC) transporter complex"/>
    <property type="evidence" value="ECO:0007669"/>
    <property type="project" value="InterPro"/>
</dbReference>
<dbReference type="PROSITE" id="PS51257">
    <property type="entry name" value="PROKAR_LIPOPROTEIN"/>
    <property type="match status" value="1"/>
</dbReference>
<protein>
    <submittedName>
        <fullName evidence="3">Peptide/nickel transport system substrate-binding protein</fullName>
    </submittedName>
</protein>
<dbReference type="Gene3D" id="3.10.105.10">
    <property type="entry name" value="Dipeptide-binding Protein, Domain 3"/>
    <property type="match status" value="1"/>
</dbReference>
<organism evidence="3 4">
    <name type="scientific">Neolewinella agarilytica</name>
    <dbReference type="NCBI Taxonomy" id="478744"/>
    <lineage>
        <taxon>Bacteria</taxon>
        <taxon>Pseudomonadati</taxon>
        <taxon>Bacteroidota</taxon>
        <taxon>Saprospiria</taxon>
        <taxon>Saprospirales</taxon>
        <taxon>Lewinellaceae</taxon>
        <taxon>Neolewinella</taxon>
    </lineage>
</organism>
<name>A0A1H9MMB9_9BACT</name>
<evidence type="ECO:0000313" key="4">
    <source>
        <dbReference type="Proteomes" id="UP000199021"/>
    </source>
</evidence>
<dbReference type="SUPFAM" id="SSF53850">
    <property type="entry name" value="Periplasmic binding protein-like II"/>
    <property type="match status" value="1"/>
</dbReference>
<accession>A0A1H9MMB9</accession>
<dbReference type="FunCoup" id="A0A1H9MMB9">
    <property type="interactions" value="129"/>
</dbReference>
<dbReference type="InParanoid" id="A0A1H9MMB9"/>
<evidence type="ECO:0000256" key="1">
    <source>
        <dbReference type="SAM" id="SignalP"/>
    </source>
</evidence>
<feature type="chain" id="PRO_5011617369" evidence="1">
    <location>
        <begin position="18"/>
        <end position="591"/>
    </location>
</feature>
<dbReference type="RefSeq" id="WP_175489489.1">
    <property type="nucleotide sequence ID" value="NZ_FOFB01000030.1"/>
</dbReference>
<reference evidence="4" key="1">
    <citation type="submission" date="2016-10" db="EMBL/GenBank/DDBJ databases">
        <authorList>
            <person name="Varghese N."/>
            <person name="Submissions S."/>
        </authorList>
    </citation>
    <scope>NUCLEOTIDE SEQUENCE [LARGE SCALE GENOMIC DNA]</scope>
    <source>
        <strain evidence="4">DSM 24740</strain>
    </source>
</reference>